<dbReference type="EMBL" id="LSTO01000001">
    <property type="protein sequence ID" value="OWW21858.1"/>
    <property type="molecule type" value="Genomic_DNA"/>
</dbReference>
<accession>A0A254TQ51</accession>
<dbReference type="Proteomes" id="UP000197535">
    <property type="component" value="Unassembled WGS sequence"/>
</dbReference>
<comment type="caution">
    <text evidence="1">The sequence shown here is derived from an EMBL/GenBank/DDBJ whole genome shotgun (WGS) entry which is preliminary data.</text>
</comment>
<name>A0A254TQ51_9BURK</name>
<evidence type="ECO:0000313" key="1">
    <source>
        <dbReference type="EMBL" id="OWW21858.1"/>
    </source>
</evidence>
<keyword evidence="2" id="KW-1185">Reference proteome</keyword>
<organism evidence="1 2">
    <name type="scientific">Noviherbaspirillum denitrificans</name>
    <dbReference type="NCBI Taxonomy" id="1968433"/>
    <lineage>
        <taxon>Bacteria</taxon>
        <taxon>Pseudomonadati</taxon>
        <taxon>Pseudomonadota</taxon>
        <taxon>Betaproteobacteria</taxon>
        <taxon>Burkholderiales</taxon>
        <taxon>Oxalobacteraceae</taxon>
        <taxon>Noviherbaspirillum</taxon>
    </lineage>
</organism>
<evidence type="ECO:0000313" key="2">
    <source>
        <dbReference type="Proteomes" id="UP000197535"/>
    </source>
</evidence>
<gene>
    <name evidence="1" type="ORF">AYR66_22525</name>
</gene>
<dbReference type="AlphaFoldDB" id="A0A254TQ51"/>
<protein>
    <submittedName>
        <fullName evidence="1">Uncharacterized protein</fullName>
    </submittedName>
</protein>
<proteinExistence type="predicted"/>
<reference evidence="1 2" key="1">
    <citation type="submission" date="2016-02" db="EMBL/GenBank/DDBJ databases">
        <authorList>
            <person name="Wen L."/>
            <person name="He K."/>
            <person name="Yang H."/>
        </authorList>
    </citation>
    <scope>NUCLEOTIDE SEQUENCE [LARGE SCALE GENOMIC DNA]</scope>
    <source>
        <strain evidence="1 2">TSA40</strain>
    </source>
</reference>
<sequence length="160" mass="18322">MVPGGDVQFLVSSTDCRIDDDEGLIHIVHADSVSSAIRAFKLQVCIHDKYVRSYILDGEFGERFWILTAKERQHFEKTGELIATPALFRRRLTNYFANRPDLATAYLDYYFSSNDEQELAPEHYCELAEYLLVTKNEFIKAQALPLDAIPVIHQSRCSTS</sequence>